<evidence type="ECO:0000256" key="2">
    <source>
        <dbReference type="ARBA" id="ARBA00022679"/>
    </source>
</evidence>
<dbReference type="EMBL" id="JAAOCA010000012">
    <property type="protein sequence ID" value="MBD1599305.1"/>
    <property type="molecule type" value="Genomic_DNA"/>
</dbReference>
<accession>A0ABR7Z1F8</accession>
<feature type="domain" description="Methyltransferase" evidence="4">
    <location>
        <begin position="49"/>
        <end position="138"/>
    </location>
</feature>
<proteinExistence type="predicted"/>
<keyword evidence="1 5" id="KW-0489">Methyltransferase</keyword>
<dbReference type="RefSeq" id="WP_190420491.1">
    <property type="nucleotide sequence ID" value="NZ_JAAOCA010000012.1"/>
</dbReference>
<evidence type="ECO:0000259" key="4">
    <source>
        <dbReference type="Pfam" id="PF13649"/>
    </source>
</evidence>
<dbReference type="Gene3D" id="3.40.50.150">
    <property type="entry name" value="Vaccinia Virus protein VP39"/>
    <property type="match status" value="1"/>
</dbReference>
<evidence type="ECO:0000313" key="6">
    <source>
        <dbReference type="Proteomes" id="UP000805841"/>
    </source>
</evidence>
<dbReference type="SUPFAM" id="SSF53335">
    <property type="entry name" value="S-adenosyl-L-methionine-dependent methyltransferases"/>
    <property type="match status" value="1"/>
</dbReference>
<dbReference type="Proteomes" id="UP000805841">
    <property type="component" value="Unassembled WGS sequence"/>
</dbReference>
<dbReference type="PANTHER" id="PTHR43464:SF19">
    <property type="entry name" value="UBIQUINONE BIOSYNTHESIS O-METHYLTRANSFERASE, MITOCHONDRIAL"/>
    <property type="match status" value="1"/>
</dbReference>
<protein>
    <submittedName>
        <fullName evidence="5">Methyltransferase domain-containing protein</fullName>
    </submittedName>
</protein>
<dbReference type="GO" id="GO:0008168">
    <property type="term" value="F:methyltransferase activity"/>
    <property type="evidence" value="ECO:0007669"/>
    <property type="project" value="UniProtKB-KW"/>
</dbReference>
<dbReference type="Pfam" id="PF13649">
    <property type="entry name" value="Methyltransf_25"/>
    <property type="match status" value="1"/>
</dbReference>
<dbReference type="InterPro" id="IPR029063">
    <property type="entry name" value="SAM-dependent_MTases_sf"/>
</dbReference>
<sequence length="201" mass="22719">MNTPAEYFDRLFQGSDDPWAFRQRWYEKRKRDLTLASLPRQRYERAFEPGCANGELSLALAERCDELVVMDFNERAVALAKQRLGDYPNAEVLEGHLPGDWPGGMFDLVVLSEVGYYLGEPAWREVIEQMLLSLAPTGSVLACHWLHPIEGAPQRGRQVHQLLDEGLGLHKAVSHQEADFILEVWCVVPCTVDLDEKVVGG</sequence>
<dbReference type="GO" id="GO:0032259">
    <property type="term" value="P:methylation"/>
    <property type="evidence" value="ECO:0007669"/>
    <property type="project" value="UniProtKB-KW"/>
</dbReference>
<keyword evidence="3" id="KW-0949">S-adenosyl-L-methionine</keyword>
<comment type="caution">
    <text evidence="5">The sequence shown here is derived from an EMBL/GenBank/DDBJ whole genome shotgun (WGS) entry which is preliminary data.</text>
</comment>
<keyword evidence="2" id="KW-0808">Transferase</keyword>
<evidence type="ECO:0000256" key="1">
    <source>
        <dbReference type="ARBA" id="ARBA00022603"/>
    </source>
</evidence>
<dbReference type="PANTHER" id="PTHR43464">
    <property type="entry name" value="METHYLTRANSFERASE"/>
    <property type="match status" value="1"/>
</dbReference>
<keyword evidence="6" id="KW-1185">Reference proteome</keyword>
<dbReference type="CDD" id="cd02440">
    <property type="entry name" value="AdoMet_MTases"/>
    <property type="match status" value="1"/>
</dbReference>
<evidence type="ECO:0000313" key="5">
    <source>
        <dbReference type="EMBL" id="MBD1599305.1"/>
    </source>
</evidence>
<organism evidence="5 6">
    <name type="scientific">Pseudomonas typographi</name>
    <dbReference type="NCBI Taxonomy" id="2715964"/>
    <lineage>
        <taxon>Bacteria</taxon>
        <taxon>Pseudomonadati</taxon>
        <taxon>Pseudomonadota</taxon>
        <taxon>Gammaproteobacteria</taxon>
        <taxon>Pseudomonadales</taxon>
        <taxon>Pseudomonadaceae</taxon>
        <taxon>Pseudomonas</taxon>
    </lineage>
</organism>
<name>A0ABR7Z1F8_9PSED</name>
<dbReference type="InterPro" id="IPR041698">
    <property type="entry name" value="Methyltransf_25"/>
</dbReference>
<reference evidence="5 6" key="1">
    <citation type="journal article" date="2020" name="Insects">
        <title>Bacteria Belonging to Pseudomonas typographi sp. nov. from the Bark Beetle Ips typographus Have Genomic Potential to Aid in the Host Ecology.</title>
        <authorList>
            <person name="Peral-Aranega E."/>
            <person name="Saati-Santamaria Z."/>
            <person name="Kolarik M."/>
            <person name="Rivas R."/>
            <person name="Garcia-Fraile P."/>
        </authorList>
    </citation>
    <scope>NUCLEOTIDE SEQUENCE [LARGE SCALE GENOMIC DNA]</scope>
    <source>
        <strain evidence="5 6">CA3A</strain>
    </source>
</reference>
<gene>
    <name evidence="5" type="ORF">HAQ05_11400</name>
</gene>
<evidence type="ECO:0000256" key="3">
    <source>
        <dbReference type="ARBA" id="ARBA00022691"/>
    </source>
</evidence>